<keyword evidence="3" id="KW-1185">Reference proteome</keyword>
<name>A0A110A6Z3_ANAPI</name>
<dbReference type="Proteomes" id="UP000068026">
    <property type="component" value="Chromosome"/>
</dbReference>
<evidence type="ECO:0000313" key="3">
    <source>
        <dbReference type="Proteomes" id="UP000068026"/>
    </source>
</evidence>
<organism evidence="2 4">
    <name type="scientific">Anaerotignum propionicum DSM 1682</name>
    <dbReference type="NCBI Taxonomy" id="991789"/>
    <lineage>
        <taxon>Bacteria</taxon>
        <taxon>Bacillati</taxon>
        <taxon>Bacillota</taxon>
        <taxon>Clostridia</taxon>
        <taxon>Lachnospirales</taxon>
        <taxon>Anaerotignaceae</taxon>
        <taxon>Anaerotignum</taxon>
    </lineage>
</organism>
<proteinExistence type="predicted"/>
<accession>A0A110A6Z3</accession>
<dbReference type="OrthoDB" id="9906443at2"/>
<reference evidence="4" key="3">
    <citation type="submission" date="2016-11" db="EMBL/GenBank/DDBJ databases">
        <authorList>
            <person name="Jaros S."/>
            <person name="Januszkiewicz K."/>
            <person name="Wedrychowicz H."/>
        </authorList>
    </citation>
    <scope>NUCLEOTIDE SEQUENCE [LARGE SCALE GENOMIC DNA]</scope>
    <source>
        <strain evidence="4">DSM 1682</strain>
    </source>
</reference>
<protein>
    <submittedName>
        <fullName evidence="2">Uncharacterized protein</fullName>
    </submittedName>
</protein>
<evidence type="ECO:0000313" key="4">
    <source>
        <dbReference type="Proteomes" id="UP000184204"/>
    </source>
</evidence>
<dbReference type="RefSeq" id="WP_066047447.1">
    <property type="nucleotide sequence ID" value="NZ_CP014223.1"/>
</dbReference>
<dbReference type="AlphaFoldDB" id="A0A110A6Z3"/>
<dbReference type="EMBL" id="FQUA01000007">
    <property type="protein sequence ID" value="SHE80048.1"/>
    <property type="molecule type" value="Genomic_DNA"/>
</dbReference>
<dbReference type="KEGG" id="cpro:CPRO_04660"/>
<sequence>MQKPLKVDIYVRMKDKIIPYETLSYDEKKALGIRLSRRGLQAAARVDGYKLEFFNPPEMDTDID</sequence>
<reference evidence="2" key="4">
    <citation type="submission" date="2016-11" db="EMBL/GenBank/DDBJ databases">
        <authorList>
            <person name="Varghese N."/>
            <person name="Submissions S."/>
        </authorList>
    </citation>
    <scope>NUCLEOTIDE SEQUENCE</scope>
    <source>
        <strain evidence="2">DSM 1682</strain>
    </source>
</reference>
<dbReference type="Proteomes" id="UP000184204">
    <property type="component" value="Unassembled WGS sequence"/>
</dbReference>
<evidence type="ECO:0000313" key="1">
    <source>
        <dbReference type="EMBL" id="AMJ40075.1"/>
    </source>
</evidence>
<evidence type="ECO:0000313" key="2">
    <source>
        <dbReference type="EMBL" id="SHE80048.1"/>
    </source>
</evidence>
<gene>
    <name evidence="1" type="ORF">CPRO_04660</name>
    <name evidence="2" type="ORF">SAMN02745151_01849</name>
</gene>
<reference evidence="3" key="2">
    <citation type="submission" date="2016-01" db="EMBL/GenBank/DDBJ databases">
        <authorList>
            <person name="Poehlein A."/>
            <person name="Schlien K."/>
            <person name="Gottschalk G."/>
            <person name="Buckel W."/>
            <person name="Daniel R."/>
        </authorList>
    </citation>
    <scope>NUCLEOTIDE SEQUENCE [LARGE SCALE GENOMIC DNA]</scope>
    <source>
        <strain evidence="3">X2</strain>
    </source>
</reference>
<reference evidence="1 3" key="1">
    <citation type="journal article" date="2016" name="Genome Announc.">
        <title>Complete Genome Sequence of the Amino Acid-Fermenting Clostridium propionicum X2 (DSM 1682).</title>
        <authorList>
            <person name="Poehlein A."/>
            <person name="Schlien K."/>
            <person name="Chowdhury N.P."/>
            <person name="Gottschalk G."/>
            <person name="Buckel W."/>
            <person name="Daniel R."/>
        </authorList>
    </citation>
    <scope>NUCLEOTIDE SEQUENCE [LARGE SCALE GENOMIC DNA]</scope>
    <source>
        <strain evidence="1 3">X2</strain>
    </source>
</reference>
<dbReference type="EMBL" id="CP014223">
    <property type="protein sequence ID" value="AMJ40075.1"/>
    <property type="molecule type" value="Genomic_DNA"/>
</dbReference>